<dbReference type="OrthoDB" id="3210322at2"/>
<evidence type="ECO:0000313" key="6">
    <source>
        <dbReference type="EMBL" id="ANE80452.1"/>
    </source>
</evidence>
<reference evidence="6 7" key="1">
    <citation type="submission" date="2016-05" db="EMBL/GenBank/DDBJ databases">
        <title>Complete genome sequence of a phthalic acid esters degrading Mycobacterium sp. YC-RL4.</title>
        <authorList>
            <person name="Ren L."/>
            <person name="Fan S."/>
            <person name="Ruth N."/>
            <person name="Jia Y."/>
            <person name="Wang J."/>
            <person name="Qiao C."/>
        </authorList>
    </citation>
    <scope>NUCLEOTIDE SEQUENCE [LARGE SCALE GENOMIC DNA]</scope>
    <source>
        <strain evidence="6 7">YC-RL4</strain>
    </source>
</reference>
<dbReference type="GO" id="GO:0003700">
    <property type="term" value="F:DNA-binding transcription factor activity"/>
    <property type="evidence" value="ECO:0007669"/>
    <property type="project" value="TreeGrafter"/>
</dbReference>
<dbReference type="SUPFAM" id="SSF48498">
    <property type="entry name" value="Tetracyclin repressor-like, C-terminal domain"/>
    <property type="match status" value="1"/>
</dbReference>
<dbReference type="KEGG" id="madi:A7U43_15085"/>
<dbReference type="RefSeq" id="WP_067996711.1">
    <property type="nucleotide sequence ID" value="NZ_CP015596.1"/>
</dbReference>
<evidence type="ECO:0000256" key="1">
    <source>
        <dbReference type="ARBA" id="ARBA00023015"/>
    </source>
</evidence>
<dbReference type="AlphaFoldDB" id="A0A172UMY8"/>
<dbReference type="EMBL" id="CP015596">
    <property type="protein sequence ID" value="ANE80452.1"/>
    <property type="molecule type" value="Genomic_DNA"/>
</dbReference>
<dbReference type="GO" id="GO:0000976">
    <property type="term" value="F:transcription cis-regulatory region binding"/>
    <property type="evidence" value="ECO:0007669"/>
    <property type="project" value="TreeGrafter"/>
</dbReference>
<organism evidence="6 7">
    <name type="scientific">Mycobacterium adipatum</name>
    <dbReference type="NCBI Taxonomy" id="1682113"/>
    <lineage>
        <taxon>Bacteria</taxon>
        <taxon>Bacillati</taxon>
        <taxon>Actinomycetota</taxon>
        <taxon>Actinomycetes</taxon>
        <taxon>Mycobacteriales</taxon>
        <taxon>Mycobacteriaceae</taxon>
        <taxon>Mycobacterium</taxon>
    </lineage>
</organism>
<keyword evidence="3" id="KW-0804">Transcription</keyword>
<gene>
    <name evidence="6" type="ORF">A7U43_15085</name>
</gene>
<keyword evidence="7" id="KW-1185">Reference proteome</keyword>
<feature type="domain" description="HTH tetR-type" evidence="5">
    <location>
        <begin position="9"/>
        <end position="69"/>
    </location>
</feature>
<proteinExistence type="predicted"/>
<dbReference type="InterPro" id="IPR001647">
    <property type="entry name" value="HTH_TetR"/>
</dbReference>
<dbReference type="Proteomes" id="UP000077143">
    <property type="component" value="Chromosome"/>
</dbReference>
<dbReference type="InterPro" id="IPR036271">
    <property type="entry name" value="Tet_transcr_reg_TetR-rel_C_sf"/>
</dbReference>
<keyword evidence="2 4" id="KW-0238">DNA-binding</keyword>
<protein>
    <submittedName>
        <fullName evidence="6">TetR family transcriptional regulator</fullName>
    </submittedName>
</protein>
<evidence type="ECO:0000259" key="5">
    <source>
        <dbReference type="PROSITE" id="PS50977"/>
    </source>
</evidence>
<sequence>MGKRQQARDRIEAQIIEVGRRHLVTDGAAGLSLRAIARDMGLVSSAIYRYVASRDDLLTLLLIDAYTELADTVDAAADGVSGDWAARLAAMAHAARGWALGQPARWALLYGSPVPGYRAPADLTVGPGTRVVGSLFGIVADGIRAGAIPDLKGVAPQQIAGDMDRLRTEFDFAGGDPVLLRCFLLWAALVGAISLEVFGQYGADTLTEPTVVFDGQIRLLVQMLASPVAGPWRDTEPN</sequence>
<accession>A0A172UMY8</accession>
<evidence type="ECO:0000256" key="3">
    <source>
        <dbReference type="ARBA" id="ARBA00023163"/>
    </source>
</evidence>
<evidence type="ECO:0000313" key="7">
    <source>
        <dbReference type="Proteomes" id="UP000077143"/>
    </source>
</evidence>
<dbReference type="STRING" id="1682113.A7U43_15085"/>
<evidence type="ECO:0000256" key="2">
    <source>
        <dbReference type="ARBA" id="ARBA00023125"/>
    </source>
</evidence>
<keyword evidence="1" id="KW-0805">Transcription regulation</keyword>
<dbReference type="PANTHER" id="PTHR30055:SF243">
    <property type="entry name" value="HTH-TYPE TRANSCRIPTIONAL REGULATOR RV1816"/>
    <property type="match status" value="1"/>
</dbReference>
<dbReference type="InterPro" id="IPR025996">
    <property type="entry name" value="MT1864/Rv1816-like_C"/>
</dbReference>
<evidence type="ECO:0000256" key="4">
    <source>
        <dbReference type="PROSITE-ProRule" id="PRU00335"/>
    </source>
</evidence>
<dbReference type="InterPro" id="IPR009057">
    <property type="entry name" value="Homeodomain-like_sf"/>
</dbReference>
<dbReference type="InterPro" id="IPR050109">
    <property type="entry name" value="HTH-type_TetR-like_transc_reg"/>
</dbReference>
<dbReference type="SUPFAM" id="SSF46689">
    <property type="entry name" value="Homeodomain-like"/>
    <property type="match status" value="1"/>
</dbReference>
<dbReference type="Gene3D" id="1.10.357.10">
    <property type="entry name" value="Tetracycline Repressor, domain 2"/>
    <property type="match status" value="1"/>
</dbReference>
<name>A0A172UMY8_9MYCO</name>
<dbReference type="Pfam" id="PF13305">
    <property type="entry name" value="TetR_C_33"/>
    <property type="match status" value="1"/>
</dbReference>
<dbReference type="PANTHER" id="PTHR30055">
    <property type="entry name" value="HTH-TYPE TRANSCRIPTIONAL REGULATOR RUTR"/>
    <property type="match status" value="1"/>
</dbReference>
<dbReference type="PROSITE" id="PS50977">
    <property type="entry name" value="HTH_TETR_2"/>
    <property type="match status" value="1"/>
</dbReference>
<feature type="DNA-binding region" description="H-T-H motif" evidence="4">
    <location>
        <begin position="32"/>
        <end position="51"/>
    </location>
</feature>